<dbReference type="Proteomes" id="UP000663852">
    <property type="component" value="Unassembled WGS sequence"/>
</dbReference>
<dbReference type="EMBL" id="CAJNOJ010000375">
    <property type="protein sequence ID" value="CAF1423292.1"/>
    <property type="molecule type" value="Genomic_DNA"/>
</dbReference>
<dbReference type="AlphaFoldDB" id="A0A815Q0E0"/>
<comment type="caution">
    <text evidence="4">The sequence shown here is derived from an EMBL/GenBank/DDBJ whole genome shotgun (WGS) entry which is preliminary data.</text>
</comment>
<evidence type="ECO:0000313" key="3">
    <source>
        <dbReference type="EMBL" id="CAF1423292.1"/>
    </source>
</evidence>
<evidence type="ECO:0000256" key="1">
    <source>
        <dbReference type="SAM" id="MobiDB-lite"/>
    </source>
</evidence>
<dbReference type="Pfam" id="PF13843">
    <property type="entry name" value="DDE_Tnp_1_7"/>
    <property type="match status" value="1"/>
</dbReference>
<dbReference type="Proteomes" id="UP000663828">
    <property type="component" value="Unassembled WGS sequence"/>
</dbReference>
<feature type="domain" description="PiggyBac transposable element-derived protein" evidence="2">
    <location>
        <begin position="95"/>
        <end position="159"/>
    </location>
</feature>
<dbReference type="EMBL" id="CAJNOR010003886">
    <property type="protein sequence ID" value="CAF1456514.1"/>
    <property type="molecule type" value="Genomic_DNA"/>
</dbReference>
<dbReference type="InterPro" id="IPR029526">
    <property type="entry name" value="PGBD"/>
</dbReference>
<gene>
    <name evidence="3" type="ORF">EDS130_LOCUS37658</name>
    <name evidence="4" type="ORF">XAT740_LOCUS37186</name>
</gene>
<feature type="region of interest" description="Disordered" evidence="1">
    <location>
        <begin position="1"/>
        <end position="77"/>
    </location>
</feature>
<evidence type="ECO:0000313" key="4">
    <source>
        <dbReference type="EMBL" id="CAF1456514.1"/>
    </source>
</evidence>
<evidence type="ECO:0000259" key="2">
    <source>
        <dbReference type="Pfam" id="PF13843"/>
    </source>
</evidence>
<accession>A0A815Q0E0</accession>
<proteinExistence type="predicted"/>
<dbReference type="OrthoDB" id="8064417at2759"/>
<feature type="compositionally biased region" description="Acidic residues" evidence="1">
    <location>
        <begin position="25"/>
        <end position="42"/>
    </location>
</feature>
<keyword evidence="5" id="KW-1185">Reference proteome</keyword>
<name>A0A815Q0E0_ADIRI</name>
<organism evidence="4 5">
    <name type="scientific">Adineta ricciae</name>
    <name type="common">Rotifer</name>
    <dbReference type="NCBI Taxonomy" id="249248"/>
    <lineage>
        <taxon>Eukaryota</taxon>
        <taxon>Metazoa</taxon>
        <taxon>Spiralia</taxon>
        <taxon>Gnathifera</taxon>
        <taxon>Rotifera</taxon>
        <taxon>Eurotatoria</taxon>
        <taxon>Bdelloidea</taxon>
        <taxon>Adinetida</taxon>
        <taxon>Adinetidae</taxon>
        <taxon>Adineta</taxon>
    </lineage>
</organism>
<protein>
    <recommendedName>
        <fullName evidence="2">PiggyBac transposable element-derived protein domain-containing protein</fullName>
    </recommendedName>
</protein>
<reference evidence="4" key="1">
    <citation type="submission" date="2021-02" db="EMBL/GenBank/DDBJ databases">
        <authorList>
            <person name="Nowell W R."/>
        </authorList>
    </citation>
    <scope>NUCLEOTIDE SEQUENCE</scope>
</reference>
<evidence type="ECO:0000313" key="5">
    <source>
        <dbReference type="Proteomes" id="UP000663828"/>
    </source>
</evidence>
<sequence>MDSKKRSNSNQSKHWSRYSKHFNDESNDEDDDIDNDSEDDEIPSTLQESPDESDAKFGRQWTSKEPSKRKISSANILRQQNGVGRPVAGIQTVKEAFQVLIRQAMVLILVKGTNRRVHLILEQWNKKNSDKEYQWRDTDLEEMWAFIGLLLLAGVHRSKNESFNGL</sequence>